<name>V6S8T6_9FLAO</name>
<dbReference type="PATRIC" id="fig|1341181.4.peg.3167"/>
<protein>
    <submittedName>
        <fullName evidence="1">Uncharacterized protein</fullName>
    </submittedName>
</protein>
<organism evidence="1 2">
    <name type="scientific">Flavobacterium limnosediminis JC2902</name>
    <dbReference type="NCBI Taxonomy" id="1341181"/>
    <lineage>
        <taxon>Bacteria</taxon>
        <taxon>Pseudomonadati</taxon>
        <taxon>Bacteroidota</taxon>
        <taxon>Flavobacteriia</taxon>
        <taxon>Flavobacteriales</taxon>
        <taxon>Flavobacteriaceae</taxon>
        <taxon>Flavobacterium</taxon>
    </lineage>
</organism>
<proteinExistence type="predicted"/>
<gene>
    <name evidence="1" type="ORF">FLJC2902T_32300</name>
</gene>
<accession>V6S8T6</accession>
<evidence type="ECO:0000313" key="1">
    <source>
        <dbReference type="EMBL" id="ESU23066.1"/>
    </source>
</evidence>
<dbReference type="Proteomes" id="UP000018004">
    <property type="component" value="Unassembled WGS sequence"/>
</dbReference>
<dbReference type="EMBL" id="AVGG01000047">
    <property type="protein sequence ID" value="ESU23066.1"/>
    <property type="molecule type" value="Genomic_DNA"/>
</dbReference>
<evidence type="ECO:0000313" key="2">
    <source>
        <dbReference type="Proteomes" id="UP000018004"/>
    </source>
</evidence>
<keyword evidence="2" id="KW-1185">Reference proteome</keyword>
<comment type="caution">
    <text evidence="1">The sequence shown here is derived from an EMBL/GenBank/DDBJ whole genome shotgun (WGS) entry which is preliminary data.</text>
</comment>
<sequence>MDFAKMQIGRDTIFFGTTDVTIAKNDSDTFIDSARLIKLK</sequence>
<dbReference type="AlphaFoldDB" id="V6S8T6"/>
<reference evidence="1 2" key="1">
    <citation type="submission" date="2013-08" db="EMBL/GenBank/DDBJ databases">
        <title>Flavobacterium limnosediminis JC2902 genome sequencing.</title>
        <authorList>
            <person name="Lee K."/>
            <person name="Yi H."/>
            <person name="Park S."/>
            <person name="Chun J."/>
        </authorList>
    </citation>
    <scope>NUCLEOTIDE SEQUENCE [LARGE SCALE GENOMIC DNA]</scope>
    <source>
        <strain evidence="1 2">JC2902</strain>
    </source>
</reference>